<dbReference type="FunFam" id="3.40.50.790:FF:000001">
    <property type="entry name" value="50S ribosomal protein L1"/>
    <property type="match status" value="1"/>
</dbReference>
<comment type="function">
    <text evidence="9">Binds directly to 23S rRNA. The L1 stalk is quite mobile in the ribosome, and is involved in E site tRNA release.</text>
</comment>
<keyword evidence="5 9" id="KW-0694">RNA-binding</keyword>
<evidence type="ECO:0000313" key="11">
    <source>
        <dbReference type="EMBL" id="EGC15488.1"/>
    </source>
</evidence>
<dbReference type="NCBIfam" id="TIGR01169">
    <property type="entry name" value="rplA_bact"/>
    <property type="match status" value="1"/>
</dbReference>
<comment type="similarity">
    <text evidence="1 9 10">Belongs to the universal ribosomal protein uL1 family.</text>
</comment>
<evidence type="ECO:0000256" key="4">
    <source>
        <dbReference type="ARBA" id="ARBA00022845"/>
    </source>
</evidence>
<dbReference type="Gene3D" id="3.40.50.790">
    <property type="match status" value="1"/>
</dbReference>
<evidence type="ECO:0000256" key="2">
    <source>
        <dbReference type="ARBA" id="ARBA00022491"/>
    </source>
</evidence>
<dbReference type="PANTHER" id="PTHR36427:SF3">
    <property type="entry name" value="LARGE RIBOSOMAL SUBUNIT PROTEIN UL1M"/>
    <property type="match status" value="1"/>
</dbReference>
<dbReference type="Pfam" id="PF00687">
    <property type="entry name" value="Ribosomal_L1"/>
    <property type="match status" value="1"/>
</dbReference>
<evidence type="ECO:0000256" key="10">
    <source>
        <dbReference type="RuleBase" id="RU000659"/>
    </source>
</evidence>
<dbReference type="InterPro" id="IPR023673">
    <property type="entry name" value="Ribosomal_uL1_CS"/>
</dbReference>
<evidence type="ECO:0000313" key="12">
    <source>
        <dbReference type="Proteomes" id="UP000004335"/>
    </source>
</evidence>
<dbReference type="GO" id="GO:0003735">
    <property type="term" value="F:structural constituent of ribosome"/>
    <property type="evidence" value="ECO:0007669"/>
    <property type="project" value="InterPro"/>
</dbReference>
<evidence type="ECO:0000256" key="1">
    <source>
        <dbReference type="ARBA" id="ARBA00010531"/>
    </source>
</evidence>
<dbReference type="EMBL" id="ACGX02000005">
    <property type="protein sequence ID" value="EGC15488.1"/>
    <property type="molecule type" value="Genomic_DNA"/>
</dbReference>
<reference evidence="11 12" key="1">
    <citation type="submission" date="2011-01" db="EMBL/GenBank/DDBJ databases">
        <authorList>
            <person name="Muzny D."/>
            <person name="Qin X."/>
            <person name="Buhay C."/>
            <person name="Dugan-Rocha S."/>
            <person name="Ding Y."/>
            <person name="Chen G."/>
            <person name="Hawes A."/>
            <person name="Holder M."/>
            <person name="Jhangiani S."/>
            <person name="Johnson A."/>
            <person name="Khan Z."/>
            <person name="Li Z."/>
            <person name="Liu W."/>
            <person name="Liu X."/>
            <person name="Perez L."/>
            <person name="Shen H."/>
            <person name="Wang Q."/>
            <person name="Watt J."/>
            <person name="Xi L."/>
            <person name="Xin Y."/>
            <person name="Zhou J."/>
            <person name="Deng J."/>
            <person name="Jiang H."/>
            <person name="Liu Y."/>
            <person name="Qu J."/>
            <person name="Song X.-Z."/>
            <person name="Zhang L."/>
            <person name="Villasana D."/>
            <person name="Johnson A."/>
            <person name="Liu J."/>
            <person name="Liyanage D."/>
            <person name="Lorensuhewa L."/>
            <person name="Robinson T."/>
            <person name="Song A."/>
            <person name="Song B.-B."/>
            <person name="Dinh H."/>
            <person name="Thornton R."/>
            <person name="Coyle M."/>
            <person name="Francisco L."/>
            <person name="Jackson L."/>
            <person name="Javaid M."/>
            <person name="Korchina V."/>
            <person name="Kovar C."/>
            <person name="Mata R."/>
            <person name="Mathew T."/>
            <person name="Ngo R."/>
            <person name="Nguyen L."/>
            <person name="Nguyen N."/>
            <person name="Okwuonu G."/>
            <person name="Ongeri F."/>
            <person name="Pham C."/>
            <person name="Simmons D."/>
            <person name="Wilczek-Boney K."/>
            <person name="Hale W."/>
            <person name="Jakkamsetti A."/>
            <person name="Pham P."/>
            <person name="Ruth R."/>
            <person name="San Lucas F."/>
            <person name="Warren J."/>
            <person name="Zhang J."/>
            <person name="Zhao Z."/>
            <person name="Zhou C."/>
            <person name="Zhu D."/>
            <person name="Lee S."/>
            <person name="Bess C."/>
            <person name="Blankenburg K."/>
            <person name="Forbes L."/>
            <person name="Fu Q."/>
            <person name="Gubbala S."/>
            <person name="Hirani K."/>
            <person name="Jayaseelan J.C."/>
            <person name="Lara F."/>
            <person name="Munidasa M."/>
            <person name="Palculict T."/>
            <person name="Patil S."/>
            <person name="Pu L.-L."/>
            <person name="Saada N."/>
            <person name="Tang L."/>
            <person name="Weissenberger G."/>
            <person name="Zhu Y."/>
            <person name="Hemphill L."/>
            <person name="Shang Y."/>
            <person name="Youmans B."/>
            <person name="Ayvaz T."/>
            <person name="Ross M."/>
            <person name="Santibanez J."/>
            <person name="Aqrawi P."/>
            <person name="Gross S."/>
            <person name="Joshi V."/>
            <person name="Fowler G."/>
            <person name="Nazareth L."/>
            <person name="Reid J."/>
            <person name="Worley K."/>
            <person name="Petrosino J."/>
            <person name="Highlander S."/>
            <person name="Gibbs R."/>
        </authorList>
    </citation>
    <scope>NUCLEOTIDE SEQUENCE [LARGE SCALE GENOMIC DNA]</scope>
    <source>
        <strain evidence="11 12">MM4-1A</strain>
    </source>
</reference>
<accession>A0A828RHX7</accession>
<keyword evidence="2 9" id="KW-0678">Repressor</keyword>
<dbReference type="Gene3D" id="3.30.190.20">
    <property type="match status" value="1"/>
</dbReference>
<proteinExistence type="inferred from homology"/>
<keyword evidence="6 9" id="KW-0689">Ribosomal protein</keyword>
<keyword evidence="7 9" id="KW-0687">Ribonucleoprotein</keyword>
<dbReference type="PROSITE" id="PS01199">
    <property type="entry name" value="RIBOSOMAL_L1"/>
    <property type="match status" value="1"/>
</dbReference>
<keyword evidence="3 9" id="KW-0699">rRNA-binding</keyword>
<dbReference type="GO" id="GO:0006412">
    <property type="term" value="P:translation"/>
    <property type="evidence" value="ECO:0007669"/>
    <property type="project" value="UniProtKB-UniRule"/>
</dbReference>
<sequence>MKIVHPRGRYNSVRPHLQGGKHKMAKKRGKKYQDALKKVDSKKEYAVKDAVQLVKDIAYANFDSTIEVAFNLNVDTKQADQQLRGAVVLPNGTGKDQTVIVFANGENAKAAQEAGADFVGDDDLVEKIQDGWLDFDVAIATPDMMPKVGRLGRVLGPKGLMPNPKTGTVTMDVAKAVSDAKAGQVTYRTDRDGNVAVPFGKVSFDTDKLVENLATLEDIVAKARPASVRGTYIKHASISSTFGPSVTLDLTTF</sequence>
<dbReference type="GO" id="GO:0000049">
    <property type="term" value="F:tRNA binding"/>
    <property type="evidence" value="ECO:0007669"/>
    <property type="project" value="UniProtKB-KW"/>
</dbReference>
<evidence type="ECO:0000256" key="5">
    <source>
        <dbReference type="ARBA" id="ARBA00022884"/>
    </source>
</evidence>
<dbReference type="PIRSF" id="PIRSF002155">
    <property type="entry name" value="Ribosomal_L1"/>
    <property type="match status" value="1"/>
</dbReference>
<comment type="subunit">
    <text evidence="9">Part of the 50S ribosomal subunit.</text>
</comment>
<evidence type="ECO:0000256" key="6">
    <source>
        <dbReference type="ARBA" id="ARBA00022980"/>
    </source>
</evidence>
<dbReference type="GO" id="GO:0015934">
    <property type="term" value="C:large ribosomal subunit"/>
    <property type="evidence" value="ECO:0007669"/>
    <property type="project" value="InterPro"/>
</dbReference>
<protein>
    <recommendedName>
        <fullName evidence="8 9">Large ribosomal subunit protein uL1</fullName>
    </recommendedName>
</protein>
<name>A0A828RHX7_LIMRT</name>
<dbReference type="InterPro" id="IPR002143">
    <property type="entry name" value="Ribosomal_uL1"/>
</dbReference>
<gene>
    <name evidence="9 11" type="primary">rplA</name>
    <name evidence="11" type="ORF">HMPREF0536_10333</name>
</gene>
<dbReference type="GO" id="GO:0019843">
    <property type="term" value="F:rRNA binding"/>
    <property type="evidence" value="ECO:0007669"/>
    <property type="project" value="UniProtKB-UniRule"/>
</dbReference>
<dbReference type="HAMAP" id="MF_01318_B">
    <property type="entry name" value="Ribosomal_uL1_B"/>
    <property type="match status" value="1"/>
</dbReference>
<evidence type="ECO:0000256" key="3">
    <source>
        <dbReference type="ARBA" id="ARBA00022730"/>
    </source>
</evidence>
<dbReference type="PANTHER" id="PTHR36427">
    <property type="entry name" value="54S RIBOSOMAL PROTEIN L1, MITOCHONDRIAL"/>
    <property type="match status" value="1"/>
</dbReference>
<evidence type="ECO:0000256" key="8">
    <source>
        <dbReference type="ARBA" id="ARBA00035241"/>
    </source>
</evidence>
<dbReference type="AlphaFoldDB" id="A0A828RHX7"/>
<keyword evidence="9" id="KW-0820">tRNA-binding</keyword>
<dbReference type="InterPro" id="IPR005878">
    <property type="entry name" value="Ribosom_uL1_bac-type"/>
</dbReference>
<dbReference type="InterPro" id="IPR028364">
    <property type="entry name" value="Ribosomal_uL1/biogenesis"/>
</dbReference>
<evidence type="ECO:0000256" key="7">
    <source>
        <dbReference type="ARBA" id="ARBA00023274"/>
    </source>
</evidence>
<dbReference type="GO" id="GO:0006417">
    <property type="term" value="P:regulation of translation"/>
    <property type="evidence" value="ECO:0007669"/>
    <property type="project" value="UniProtKB-KW"/>
</dbReference>
<comment type="caution">
    <text evidence="11">The sequence shown here is derived from an EMBL/GenBank/DDBJ whole genome shotgun (WGS) entry which is preliminary data.</text>
</comment>
<evidence type="ECO:0000256" key="9">
    <source>
        <dbReference type="HAMAP-Rule" id="MF_01318"/>
    </source>
</evidence>
<dbReference type="InterPro" id="IPR023674">
    <property type="entry name" value="Ribosomal_uL1-like"/>
</dbReference>
<dbReference type="CDD" id="cd00403">
    <property type="entry name" value="Ribosomal_L1"/>
    <property type="match status" value="1"/>
</dbReference>
<dbReference type="SUPFAM" id="SSF56808">
    <property type="entry name" value="Ribosomal protein L1"/>
    <property type="match status" value="1"/>
</dbReference>
<keyword evidence="4 9" id="KW-0810">Translation regulation</keyword>
<dbReference type="InterPro" id="IPR016095">
    <property type="entry name" value="Ribosomal_uL1_3-a/b-sand"/>
</dbReference>
<organism evidence="11 12">
    <name type="scientific">Limosilactobacillus reuteri MM4-1A</name>
    <dbReference type="NCBI Taxonomy" id="548485"/>
    <lineage>
        <taxon>Bacteria</taxon>
        <taxon>Bacillati</taxon>
        <taxon>Bacillota</taxon>
        <taxon>Bacilli</taxon>
        <taxon>Lactobacillales</taxon>
        <taxon>Lactobacillaceae</taxon>
        <taxon>Limosilactobacillus</taxon>
    </lineage>
</organism>
<dbReference type="Proteomes" id="UP000004335">
    <property type="component" value="Unassembled WGS sequence"/>
</dbReference>
<comment type="function">
    <text evidence="9">Protein L1 is also a translational repressor protein, it controls the translation of the L11 operon by binding to its mRNA.</text>
</comment>